<dbReference type="EMBL" id="QCYY01003823">
    <property type="protein sequence ID" value="ROT62120.1"/>
    <property type="molecule type" value="Genomic_DNA"/>
</dbReference>
<evidence type="ECO:0000259" key="23">
    <source>
        <dbReference type="PROSITE" id="PS50011"/>
    </source>
</evidence>
<evidence type="ECO:0000313" key="24">
    <source>
        <dbReference type="EMBL" id="ROT62120.1"/>
    </source>
</evidence>
<keyword evidence="25" id="KW-1185">Reference proteome</keyword>
<feature type="binding site" evidence="20">
    <location>
        <position position="483"/>
    </location>
    <ligand>
        <name>ATP</name>
        <dbReference type="ChEBI" id="CHEBI:30616"/>
    </ligand>
</feature>
<evidence type="ECO:0000256" key="11">
    <source>
        <dbReference type="ARBA" id="ARBA00022989"/>
    </source>
</evidence>
<protein>
    <recommendedName>
        <fullName evidence="2">receptor protein-tyrosine kinase</fullName>
        <ecNumber evidence="2">2.7.10.1</ecNumber>
    </recommendedName>
</protein>
<keyword evidence="12 22" id="KW-0472">Membrane</keyword>
<evidence type="ECO:0000256" key="5">
    <source>
        <dbReference type="ARBA" id="ARBA00022692"/>
    </source>
</evidence>
<evidence type="ECO:0000256" key="4">
    <source>
        <dbReference type="ARBA" id="ARBA00022679"/>
    </source>
</evidence>
<evidence type="ECO:0000256" key="15">
    <source>
        <dbReference type="ARBA" id="ARBA00023170"/>
    </source>
</evidence>
<feature type="domain" description="Protein kinase" evidence="23">
    <location>
        <begin position="450"/>
        <end position="714"/>
    </location>
</feature>
<keyword evidence="8 20" id="KW-0547">Nucleotide-binding</keyword>
<evidence type="ECO:0000256" key="13">
    <source>
        <dbReference type="ARBA" id="ARBA00023137"/>
    </source>
</evidence>
<evidence type="ECO:0000256" key="9">
    <source>
        <dbReference type="ARBA" id="ARBA00022777"/>
    </source>
</evidence>
<dbReference type="InterPro" id="IPR001245">
    <property type="entry name" value="Ser-Thr/Tyr_kinase_cat_dom"/>
</dbReference>
<feature type="compositionally biased region" description="Low complexity" evidence="21">
    <location>
        <begin position="141"/>
        <end position="154"/>
    </location>
</feature>
<evidence type="ECO:0000256" key="18">
    <source>
        <dbReference type="ARBA" id="ARBA00051243"/>
    </source>
</evidence>
<evidence type="ECO:0000256" key="17">
    <source>
        <dbReference type="ARBA" id="ARBA00023319"/>
    </source>
</evidence>
<reference evidence="24 25" key="1">
    <citation type="submission" date="2018-04" db="EMBL/GenBank/DDBJ databases">
        <authorList>
            <person name="Zhang X."/>
            <person name="Yuan J."/>
            <person name="Li F."/>
            <person name="Xiang J."/>
        </authorList>
    </citation>
    <scope>NUCLEOTIDE SEQUENCE [LARGE SCALE GENOMIC DNA]</scope>
    <source>
        <tissue evidence="24">Muscle</tissue>
    </source>
</reference>
<evidence type="ECO:0000256" key="22">
    <source>
        <dbReference type="SAM" id="Phobius"/>
    </source>
</evidence>
<name>A0A423SD76_PENVA</name>
<dbReference type="FunFam" id="3.30.200.20:FF:000593">
    <property type="entry name" value="Predicted protein"/>
    <property type="match status" value="1"/>
</dbReference>
<keyword evidence="3" id="KW-0597">Phosphoprotein</keyword>
<comment type="function">
    <text evidence="19">Receptor for basic fibroblast growth factor.</text>
</comment>
<dbReference type="GO" id="GO:0043235">
    <property type="term" value="C:receptor complex"/>
    <property type="evidence" value="ECO:0007669"/>
    <property type="project" value="TreeGrafter"/>
</dbReference>
<keyword evidence="4" id="KW-0808">Transferase</keyword>
<evidence type="ECO:0000256" key="6">
    <source>
        <dbReference type="ARBA" id="ARBA00022729"/>
    </source>
</evidence>
<dbReference type="CDD" id="cd00192">
    <property type="entry name" value="PTKc"/>
    <property type="match status" value="1"/>
</dbReference>
<dbReference type="Gene3D" id="3.30.200.20">
    <property type="entry name" value="Phosphorylase Kinase, domain 1"/>
    <property type="match status" value="1"/>
</dbReference>
<keyword evidence="7" id="KW-0677">Repeat</keyword>
<accession>A0A423SD76</accession>
<dbReference type="Gene3D" id="1.10.510.10">
    <property type="entry name" value="Transferase(Phosphotransferase) domain 1"/>
    <property type="match status" value="1"/>
</dbReference>
<keyword evidence="5 22" id="KW-0812">Transmembrane</keyword>
<evidence type="ECO:0000256" key="16">
    <source>
        <dbReference type="ARBA" id="ARBA00023180"/>
    </source>
</evidence>
<evidence type="ECO:0000256" key="3">
    <source>
        <dbReference type="ARBA" id="ARBA00022553"/>
    </source>
</evidence>
<comment type="catalytic activity">
    <reaction evidence="18">
        <text>L-tyrosyl-[protein] + ATP = O-phospho-L-tyrosyl-[protein] + ADP + H(+)</text>
        <dbReference type="Rhea" id="RHEA:10596"/>
        <dbReference type="Rhea" id="RHEA-COMP:10136"/>
        <dbReference type="Rhea" id="RHEA-COMP:20101"/>
        <dbReference type="ChEBI" id="CHEBI:15378"/>
        <dbReference type="ChEBI" id="CHEBI:30616"/>
        <dbReference type="ChEBI" id="CHEBI:46858"/>
        <dbReference type="ChEBI" id="CHEBI:61978"/>
        <dbReference type="ChEBI" id="CHEBI:456216"/>
        <dbReference type="EC" id="2.7.10.1"/>
    </reaction>
</comment>
<evidence type="ECO:0000256" key="12">
    <source>
        <dbReference type="ARBA" id="ARBA00023136"/>
    </source>
</evidence>
<keyword evidence="17" id="KW-0393">Immunoglobulin domain</keyword>
<gene>
    <name evidence="24" type="ORF">C7M84_020055</name>
</gene>
<evidence type="ECO:0000256" key="19">
    <source>
        <dbReference type="ARBA" id="ARBA00056965"/>
    </source>
</evidence>
<dbReference type="FunFam" id="1.10.510.10:FF:000190">
    <property type="entry name" value="Proto-oncogene tyrosine-protein kinase receptor Ret"/>
    <property type="match status" value="1"/>
</dbReference>
<dbReference type="Pfam" id="PF07714">
    <property type="entry name" value="PK_Tyr_Ser-Thr"/>
    <property type="match status" value="1"/>
</dbReference>
<proteinExistence type="predicted"/>
<organism evidence="24 25">
    <name type="scientific">Penaeus vannamei</name>
    <name type="common">Whiteleg shrimp</name>
    <name type="synonym">Litopenaeus vannamei</name>
    <dbReference type="NCBI Taxonomy" id="6689"/>
    <lineage>
        <taxon>Eukaryota</taxon>
        <taxon>Metazoa</taxon>
        <taxon>Ecdysozoa</taxon>
        <taxon>Arthropoda</taxon>
        <taxon>Crustacea</taxon>
        <taxon>Multicrustacea</taxon>
        <taxon>Malacostraca</taxon>
        <taxon>Eumalacostraca</taxon>
        <taxon>Eucarida</taxon>
        <taxon>Decapoda</taxon>
        <taxon>Dendrobranchiata</taxon>
        <taxon>Penaeoidea</taxon>
        <taxon>Penaeidae</taxon>
        <taxon>Penaeus</taxon>
    </lineage>
</organism>
<evidence type="ECO:0000256" key="10">
    <source>
        <dbReference type="ARBA" id="ARBA00022840"/>
    </source>
</evidence>
<evidence type="ECO:0000313" key="25">
    <source>
        <dbReference type="Proteomes" id="UP000283509"/>
    </source>
</evidence>
<dbReference type="PRINTS" id="PR00109">
    <property type="entry name" value="TYRKINASE"/>
</dbReference>
<feature type="region of interest" description="Disordered" evidence="21">
    <location>
        <begin position="128"/>
        <end position="154"/>
    </location>
</feature>
<dbReference type="InterPro" id="IPR000719">
    <property type="entry name" value="Prot_kinase_dom"/>
</dbReference>
<evidence type="ECO:0000256" key="21">
    <source>
        <dbReference type="SAM" id="MobiDB-lite"/>
    </source>
</evidence>
<dbReference type="PANTHER" id="PTHR24416">
    <property type="entry name" value="TYROSINE-PROTEIN KINASE RECEPTOR"/>
    <property type="match status" value="1"/>
</dbReference>
<dbReference type="GO" id="GO:0005886">
    <property type="term" value="C:plasma membrane"/>
    <property type="evidence" value="ECO:0007669"/>
    <property type="project" value="TreeGrafter"/>
</dbReference>
<feature type="transmembrane region" description="Helical" evidence="22">
    <location>
        <begin position="331"/>
        <end position="355"/>
    </location>
</feature>
<dbReference type="SMART" id="SM00219">
    <property type="entry name" value="TyrKc"/>
    <property type="match status" value="1"/>
</dbReference>
<comment type="caution">
    <text evidence="24">The sequence shown here is derived from an EMBL/GenBank/DDBJ whole genome shotgun (WGS) entry which is preliminary data.</text>
</comment>
<dbReference type="GO" id="GO:0004714">
    <property type="term" value="F:transmembrane receptor protein tyrosine kinase activity"/>
    <property type="evidence" value="ECO:0007669"/>
    <property type="project" value="UniProtKB-EC"/>
</dbReference>
<dbReference type="PROSITE" id="PS50011">
    <property type="entry name" value="PROTEIN_KINASE_DOM"/>
    <property type="match status" value="1"/>
</dbReference>
<dbReference type="InterPro" id="IPR011009">
    <property type="entry name" value="Kinase-like_dom_sf"/>
</dbReference>
<keyword evidence="9 24" id="KW-0418">Kinase</keyword>
<dbReference type="OrthoDB" id="3256376at2759"/>
<dbReference type="SUPFAM" id="SSF56112">
    <property type="entry name" value="Protein kinase-like (PK-like)"/>
    <property type="match status" value="1"/>
</dbReference>
<comment type="subcellular location">
    <subcellularLocation>
        <location evidence="1">Membrane</location>
        <topology evidence="1">Single-pass type I membrane protein</topology>
    </subcellularLocation>
</comment>
<dbReference type="PANTHER" id="PTHR24416:SF621">
    <property type="entry name" value="TYROSINE KINASE RECEPTOR CAD96CA"/>
    <property type="match status" value="1"/>
</dbReference>
<dbReference type="Proteomes" id="UP000283509">
    <property type="component" value="Unassembled WGS sequence"/>
</dbReference>
<keyword evidence="6" id="KW-0732">Signal</keyword>
<dbReference type="InterPro" id="IPR020635">
    <property type="entry name" value="Tyr_kinase_cat_dom"/>
</dbReference>
<evidence type="ECO:0000256" key="20">
    <source>
        <dbReference type="PROSITE-ProRule" id="PRU10141"/>
    </source>
</evidence>
<keyword evidence="11 22" id="KW-1133">Transmembrane helix</keyword>
<dbReference type="GO" id="GO:0005524">
    <property type="term" value="F:ATP binding"/>
    <property type="evidence" value="ECO:0007669"/>
    <property type="project" value="UniProtKB-UniRule"/>
</dbReference>
<dbReference type="GO" id="GO:0007169">
    <property type="term" value="P:cell surface receptor protein tyrosine kinase signaling pathway"/>
    <property type="evidence" value="ECO:0007669"/>
    <property type="project" value="TreeGrafter"/>
</dbReference>
<sequence>MPNILDGRSGRHSMTLAASSCPARSRSVSLAMAGIYACLPGAIAMGRVALSPLKPPTLLRLGSHDWEFTDDELVNSTFHRLKVDSDDDDDDITFSLDSPDGIHNFFRVDEDGRVFIAKPLTEADRWTRQPPSRQTCRQTDRTTLPTHTLTPRPLTRPFLSSLQVGDHILLVRVHNGQSTSTTHIRIRVRKKGEPTKKAPVVNRPPTFPSGPPPFGQPGGNFAGAGTPFNFPRISVEGPRRPLRSGPPPFITVDPNWFVKSDAGIGTVVGNIRVVDLSYNGFNVTLQGYAKDLLHVDSQGGDVTVGRHPLLVVASSGGQKATEPEASSEGSLSLTVIPIVLVVGVSPLLLAAFWYWRRLKKRKARAESKESAVVYTEKGIEAGATENAEETNEERERAGSRFSIGVAALWRRRAESNKYEDGVKGEQKGKRKVSQISSANSDIWEFPRHRLKVMGILGEGCFGQVWKCEAVDLQEKGTMLVAVKTLKESAGDRERQDLVQELKVLKSLGSHLNVVSLLGCCTEKDPIFVILEYMVGGKLQSYLRASRADTPYDNLHGSSSSLTPRDLIHFAYQISRGMEFLARNGVIHRDLAARNILVGEDKICKVADFGFARDVANNRIYERKSDGRLPIRWMAPESLFDNIFTTKSDVWSFGSTPYPGMGAAEVMRKVKGGYRLEKPEHCRREIYNIMYYCWDKDSKERPSFTELVHTLEGLLLSEVEYIELDRFPDHSYYNFASENTSELL</sequence>
<dbReference type="GO" id="GO:1902533">
    <property type="term" value="P:positive regulation of intracellular signal transduction"/>
    <property type="evidence" value="ECO:0007669"/>
    <property type="project" value="UniProtKB-ARBA"/>
</dbReference>
<keyword evidence="13" id="KW-0829">Tyrosine-protein kinase</keyword>
<reference evidence="24 25" key="2">
    <citation type="submission" date="2019-01" db="EMBL/GenBank/DDBJ databases">
        <title>The decoding of complex shrimp genome reveals the adaptation for benthos swimmer, frequently molting mechanism and breeding impact on genome.</title>
        <authorList>
            <person name="Sun Y."/>
            <person name="Gao Y."/>
            <person name="Yu Y."/>
        </authorList>
    </citation>
    <scope>NUCLEOTIDE SEQUENCE [LARGE SCALE GENOMIC DNA]</scope>
    <source>
        <tissue evidence="24">Muscle</tissue>
    </source>
</reference>
<dbReference type="STRING" id="6689.A0A423SD76"/>
<keyword evidence="14" id="KW-1015">Disulfide bond</keyword>
<dbReference type="InterPro" id="IPR017441">
    <property type="entry name" value="Protein_kinase_ATP_BS"/>
</dbReference>
<evidence type="ECO:0000256" key="7">
    <source>
        <dbReference type="ARBA" id="ARBA00022737"/>
    </source>
</evidence>
<dbReference type="AlphaFoldDB" id="A0A423SD76"/>
<evidence type="ECO:0000256" key="8">
    <source>
        <dbReference type="ARBA" id="ARBA00022741"/>
    </source>
</evidence>
<dbReference type="EC" id="2.7.10.1" evidence="2"/>
<keyword evidence="16" id="KW-0325">Glycoprotein</keyword>
<keyword evidence="15 24" id="KW-0675">Receptor</keyword>
<dbReference type="PROSITE" id="PS00109">
    <property type="entry name" value="PROTEIN_KINASE_TYR"/>
    <property type="match status" value="1"/>
</dbReference>
<dbReference type="InterPro" id="IPR050122">
    <property type="entry name" value="RTK"/>
</dbReference>
<evidence type="ECO:0000256" key="1">
    <source>
        <dbReference type="ARBA" id="ARBA00004479"/>
    </source>
</evidence>
<evidence type="ECO:0000256" key="2">
    <source>
        <dbReference type="ARBA" id="ARBA00011902"/>
    </source>
</evidence>
<evidence type="ECO:0000256" key="14">
    <source>
        <dbReference type="ARBA" id="ARBA00023157"/>
    </source>
</evidence>
<keyword evidence="10 20" id="KW-0067">ATP-binding</keyword>
<dbReference type="InterPro" id="IPR008266">
    <property type="entry name" value="Tyr_kinase_AS"/>
</dbReference>
<dbReference type="PROSITE" id="PS00107">
    <property type="entry name" value="PROTEIN_KINASE_ATP"/>
    <property type="match status" value="1"/>
</dbReference>